<dbReference type="PANTHER" id="PTHR47129">
    <property type="entry name" value="QUINONE OXIDOREDUCTASE 2"/>
    <property type="match status" value="1"/>
</dbReference>
<dbReference type="Pfam" id="PF05368">
    <property type="entry name" value="NmrA"/>
    <property type="match status" value="1"/>
</dbReference>
<dbReference type="AlphaFoldDB" id="A0A072Q0S0"/>
<dbReference type="Proteomes" id="UP000027920">
    <property type="component" value="Unassembled WGS sequence"/>
</dbReference>
<dbReference type="SUPFAM" id="SSF51735">
    <property type="entry name" value="NAD(P)-binding Rossmann-fold domains"/>
    <property type="match status" value="1"/>
</dbReference>
<proteinExistence type="predicted"/>
<dbReference type="InterPro" id="IPR036291">
    <property type="entry name" value="NAD(P)-bd_dom_sf"/>
</dbReference>
<sequence length="306" mass="33510">MLVLTGTTGHLGSRVLDALLDLKLIPPSELIISSNSPDKVSSRAKDARIEIRKGDFTSSESLVSSFQGADALFLVSFPSPAVDRWLHHKRAIEAAKLSGVKTIIYTSLMFGGETGLQSVAGVQQAHIKTIEYLSQCGIPYVIIREGIYTESWWLYAGYQSQKFAKGDQSSLRFVIPNDGPVAWVSWDDLGEGTARILADYQQYIGQTLRLTGPQVVTISGIASLVEKYAGRKVDVQVVGKEKAARYHKFEKKSLPEESFWVIESWAGWHDGLAQGEASVVDPLLETLLGRKPRGIEDVAGALFTPS</sequence>
<protein>
    <recommendedName>
        <fullName evidence="1">NmrA-like domain-containing protein</fullName>
    </recommendedName>
</protein>
<evidence type="ECO:0000313" key="2">
    <source>
        <dbReference type="EMBL" id="KEF61490.1"/>
    </source>
</evidence>
<dbReference type="HOGENOM" id="CLU_007383_10_4_1"/>
<feature type="domain" description="NmrA-like" evidence="1">
    <location>
        <begin position="3"/>
        <end position="241"/>
    </location>
</feature>
<name>A0A072Q0S0_9EURO</name>
<dbReference type="VEuPathDB" id="FungiDB:A1O9_03057"/>
<dbReference type="STRING" id="1182545.A0A072Q0S0"/>
<dbReference type="RefSeq" id="XP_013264080.1">
    <property type="nucleotide sequence ID" value="XM_013408626.1"/>
</dbReference>
<keyword evidence="3" id="KW-1185">Reference proteome</keyword>
<dbReference type="Gene3D" id="3.40.50.720">
    <property type="entry name" value="NAD(P)-binding Rossmann-like Domain"/>
    <property type="match status" value="1"/>
</dbReference>
<evidence type="ECO:0000313" key="3">
    <source>
        <dbReference type="Proteomes" id="UP000027920"/>
    </source>
</evidence>
<dbReference type="GeneID" id="25277996"/>
<reference evidence="2 3" key="1">
    <citation type="submission" date="2013-03" db="EMBL/GenBank/DDBJ databases">
        <title>The Genome Sequence of Exophiala aquamarina CBS 119918.</title>
        <authorList>
            <consortium name="The Broad Institute Genomics Platform"/>
            <person name="Cuomo C."/>
            <person name="de Hoog S."/>
            <person name="Gorbushina A."/>
            <person name="Walker B."/>
            <person name="Young S.K."/>
            <person name="Zeng Q."/>
            <person name="Gargeya S."/>
            <person name="Fitzgerald M."/>
            <person name="Haas B."/>
            <person name="Abouelleil A."/>
            <person name="Allen A.W."/>
            <person name="Alvarado L."/>
            <person name="Arachchi H.M."/>
            <person name="Berlin A.M."/>
            <person name="Chapman S.B."/>
            <person name="Gainer-Dewar J."/>
            <person name="Goldberg J."/>
            <person name="Griggs A."/>
            <person name="Gujja S."/>
            <person name="Hansen M."/>
            <person name="Howarth C."/>
            <person name="Imamovic A."/>
            <person name="Ireland A."/>
            <person name="Larimer J."/>
            <person name="McCowan C."/>
            <person name="Murphy C."/>
            <person name="Pearson M."/>
            <person name="Poon T.W."/>
            <person name="Priest M."/>
            <person name="Roberts A."/>
            <person name="Saif S."/>
            <person name="Shea T."/>
            <person name="Sisk P."/>
            <person name="Sykes S."/>
            <person name="Wortman J."/>
            <person name="Nusbaum C."/>
            <person name="Birren B."/>
        </authorList>
    </citation>
    <scope>NUCLEOTIDE SEQUENCE [LARGE SCALE GENOMIC DNA]</scope>
    <source>
        <strain evidence="2 3">CBS 119918</strain>
    </source>
</reference>
<organism evidence="2 3">
    <name type="scientific">Exophiala aquamarina CBS 119918</name>
    <dbReference type="NCBI Taxonomy" id="1182545"/>
    <lineage>
        <taxon>Eukaryota</taxon>
        <taxon>Fungi</taxon>
        <taxon>Dikarya</taxon>
        <taxon>Ascomycota</taxon>
        <taxon>Pezizomycotina</taxon>
        <taxon>Eurotiomycetes</taxon>
        <taxon>Chaetothyriomycetidae</taxon>
        <taxon>Chaetothyriales</taxon>
        <taxon>Herpotrichiellaceae</taxon>
        <taxon>Exophiala</taxon>
    </lineage>
</organism>
<dbReference type="InterPro" id="IPR008030">
    <property type="entry name" value="NmrA-like"/>
</dbReference>
<accession>A0A072Q0S0</accession>
<dbReference type="OrthoDB" id="419598at2759"/>
<gene>
    <name evidence="2" type="ORF">A1O9_03057</name>
</gene>
<dbReference type="InterPro" id="IPR052718">
    <property type="entry name" value="NmrA-type_oxidoreductase"/>
</dbReference>
<dbReference type="EMBL" id="AMGV01000002">
    <property type="protein sequence ID" value="KEF61490.1"/>
    <property type="molecule type" value="Genomic_DNA"/>
</dbReference>
<evidence type="ECO:0000259" key="1">
    <source>
        <dbReference type="Pfam" id="PF05368"/>
    </source>
</evidence>
<dbReference type="PANTHER" id="PTHR47129:SF1">
    <property type="entry name" value="NMRA-LIKE DOMAIN-CONTAINING PROTEIN"/>
    <property type="match status" value="1"/>
</dbReference>
<dbReference type="Gene3D" id="3.90.25.10">
    <property type="entry name" value="UDP-galactose 4-epimerase, domain 1"/>
    <property type="match status" value="1"/>
</dbReference>
<comment type="caution">
    <text evidence="2">The sequence shown here is derived from an EMBL/GenBank/DDBJ whole genome shotgun (WGS) entry which is preliminary data.</text>
</comment>